<sequence>MGAANESTASDPAGDEPTTGQEAVKPAPGDTGWKAEAAELEKTRRASMSEAEQAIAEAEKRGRAAAVAELGRQVAAARLEAAAAAAGLTLGEVGPLLDMTRFVDPKSGAVDEDGIKAAVAALAKLAPKPTPPRSGAPVTGGGPDQPRRAASLSDAIRGVYGT</sequence>
<proteinExistence type="predicted"/>
<name>A0ABT1HZW5_STRSD</name>
<organism evidence="2 3">
    <name type="scientific">Streptoalloteichus tenebrarius (strain ATCC 17920 / DSM 40477 / JCM 4838 / CBS 697.72 / NBRC 16177 / NCIMB 11028 / NRRL B-12390 / A12253. 1 / ISP 5477)</name>
    <name type="common">Streptomyces tenebrarius</name>
    <dbReference type="NCBI Taxonomy" id="1933"/>
    <lineage>
        <taxon>Bacteria</taxon>
        <taxon>Bacillati</taxon>
        <taxon>Actinomycetota</taxon>
        <taxon>Actinomycetes</taxon>
        <taxon>Pseudonocardiales</taxon>
        <taxon>Pseudonocardiaceae</taxon>
        <taxon>Streptoalloteichus</taxon>
    </lineage>
</organism>
<keyword evidence="3" id="KW-1185">Reference proteome</keyword>
<reference evidence="2 3" key="1">
    <citation type="submission" date="2022-06" db="EMBL/GenBank/DDBJ databases">
        <title>Genomic Encyclopedia of Archaeal and Bacterial Type Strains, Phase II (KMG-II): from individual species to whole genera.</title>
        <authorList>
            <person name="Goeker M."/>
        </authorList>
    </citation>
    <scope>NUCLEOTIDE SEQUENCE [LARGE SCALE GENOMIC DNA]</scope>
    <source>
        <strain evidence="2 3">DSM 40477</strain>
    </source>
</reference>
<dbReference type="EMBL" id="JAMTCP010000035">
    <property type="protein sequence ID" value="MCP2261077.1"/>
    <property type="molecule type" value="Genomic_DNA"/>
</dbReference>
<feature type="region of interest" description="Disordered" evidence="1">
    <location>
        <begin position="126"/>
        <end position="162"/>
    </location>
</feature>
<evidence type="ECO:0000256" key="1">
    <source>
        <dbReference type="SAM" id="MobiDB-lite"/>
    </source>
</evidence>
<protein>
    <recommendedName>
        <fullName evidence="4">Scaffolding protein</fullName>
    </recommendedName>
</protein>
<dbReference type="Proteomes" id="UP001205311">
    <property type="component" value="Unassembled WGS sequence"/>
</dbReference>
<gene>
    <name evidence="2" type="ORF">LX15_004797</name>
</gene>
<evidence type="ECO:0000313" key="3">
    <source>
        <dbReference type="Proteomes" id="UP001205311"/>
    </source>
</evidence>
<feature type="region of interest" description="Disordered" evidence="1">
    <location>
        <begin position="1"/>
        <end position="32"/>
    </location>
</feature>
<evidence type="ECO:0000313" key="2">
    <source>
        <dbReference type="EMBL" id="MCP2261077.1"/>
    </source>
</evidence>
<feature type="compositionally biased region" description="Polar residues" evidence="1">
    <location>
        <begin position="1"/>
        <end position="10"/>
    </location>
</feature>
<comment type="caution">
    <text evidence="2">The sequence shown here is derived from an EMBL/GenBank/DDBJ whole genome shotgun (WGS) entry which is preliminary data.</text>
</comment>
<dbReference type="RefSeq" id="WP_253671915.1">
    <property type="nucleotide sequence ID" value="NZ_JAMTCP010000035.1"/>
</dbReference>
<evidence type="ECO:0008006" key="4">
    <source>
        <dbReference type="Google" id="ProtNLM"/>
    </source>
</evidence>
<accession>A0ABT1HZW5</accession>